<evidence type="ECO:0000256" key="2">
    <source>
        <dbReference type="SAM" id="MobiDB-lite"/>
    </source>
</evidence>
<protein>
    <recommendedName>
        <fullName evidence="1">RNA-directed DNA polymerase</fullName>
        <ecNumber evidence="1">2.7.7.49</ecNumber>
    </recommendedName>
</protein>
<dbReference type="InterPro" id="IPR050951">
    <property type="entry name" value="Retrovirus_Pol_polyprotein"/>
</dbReference>
<evidence type="ECO:0000256" key="1">
    <source>
        <dbReference type="ARBA" id="ARBA00012493"/>
    </source>
</evidence>
<dbReference type="AlphaFoldDB" id="A0ABD2HYR9"/>
<dbReference type="Gene3D" id="3.30.420.10">
    <property type="entry name" value="Ribonuclease H-like superfamily/Ribonuclease H"/>
    <property type="match status" value="1"/>
</dbReference>
<dbReference type="FunFam" id="3.30.420.10:FF:000063">
    <property type="entry name" value="Retrovirus-related Pol polyprotein from transposon 297-like Protein"/>
    <property type="match status" value="1"/>
</dbReference>
<reference evidence="4 5" key="1">
    <citation type="submission" date="2024-10" db="EMBL/GenBank/DDBJ databases">
        <authorList>
            <person name="Kim D."/>
        </authorList>
    </citation>
    <scope>NUCLEOTIDE SEQUENCE [LARGE SCALE GENOMIC DNA]</scope>
    <source>
        <strain evidence="4">BH-2024</strain>
    </source>
</reference>
<feature type="domain" description="Integrase catalytic" evidence="3">
    <location>
        <begin position="114"/>
        <end position="272"/>
    </location>
</feature>
<dbReference type="Pfam" id="PF00665">
    <property type="entry name" value="rve"/>
    <property type="match status" value="1"/>
</dbReference>
<accession>A0ABD2HYR9</accession>
<name>A0ABD2HYR9_9BILA</name>
<dbReference type="Pfam" id="PF17921">
    <property type="entry name" value="Integrase_H2C2"/>
    <property type="match status" value="1"/>
</dbReference>
<dbReference type="Proteomes" id="UP001620626">
    <property type="component" value="Unassembled WGS sequence"/>
</dbReference>
<dbReference type="InterPro" id="IPR041588">
    <property type="entry name" value="Integrase_H2C2"/>
</dbReference>
<dbReference type="InterPro" id="IPR001584">
    <property type="entry name" value="Integrase_cat-core"/>
</dbReference>
<evidence type="ECO:0000313" key="4">
    <source>
        <dbReference type="EMBL" id="KAL3073072.1"/>
    </source>
</evidence>
<dbReference type="SUPFAM" id="SSF53098">
    <property type="entry name" value="Ribonuclease H-like"/>
    <property type="match status" value="1"/>
</dbReference>
<dbReference type="InterPro" id="IPR036397">
    <property type="entry name" value="RNaseH_sf"/>
</dbReference>
<feature type="region of interest" description="Disordered" evidence="2">
    <location>
        <begin position="377"/>
        <end position="431"/>
    </location>
</feature>
<dbReference type="EC" id="2.7.7.49" evidence="1"/>
<dbReference type="GO" id="GO:0003964">
    <property type="term" value="F:RNA-directed DNA polymerase activity"/>
    <property type="evidence" value="ECO:0007669"/>
    <property type="project" value="UniProtKB-EC"/>
</dbReference>
<organism evidence="4 5">
    <name type="scientific">Heterodera trifolii</name>
    <dbReference type="NCBI Taxonomy" id="157864"/>
    <lineage>
        <taxon>Eukaryota</taxon>
        <taxon>Metazoa</taxon>
        <taxon>Ecdysozoa</taxon>
        <taxon>Nematoda</taxon>
        <taxon>Chromadorea</taxon>
        <taxon>Rhabditida</taxon>
        <taxon>Tylenchina</taxon>
        <taxon>Tylenchomorpha</taxon>
        <taxon>Tylenchoidea</taxon>
        <taxon>Heteroderidae</taxon>
        <taxon>Heteroderinae</taxon>
        <taxon>Heterodera</taxon>
    </lineage>
</organism>
<feature type="compositionally biased region" description="Polar residues" evidence="2">
    <location>
        <begin position="378"/>
        <end position="393"/>
    </location>
</feature>
<dbReference type="PANTHER" id="PTHR37984">
    <property type="entry name" value="PROTEIN CBG26694"/>
    <property type="match status" value="1"/>
</dbReference>
<evidence type="ECO:0000259" key="3">
    <source>
        <dbReference type="PROSITE" id="PS50994"/>
    </source>
</evidence>
<comment type="caution">
    <text evidence="4">The sequence shown here is derived from an EMBL/GenBank/DDBJ whole genome shotgun (WGS) entry which is preliminary data.</text>
</comment>
<dbReference type="EMBL" id="JBICBT010001324">
    <property type="protein sequence ID" value="KAL3073072.1"/>
    <property type="molecule type" value="Genomic_DNA"/>
</dbReference>
<evidence type="ECO:0000313" key="5">
    <source>
        <dbReference type="Proteomes" id="UP001620626"/>
    </source>
</evidence>
<feature type="compositionally biased region" description="Basic and acidic residues" evidence="2">
    <location>
        <begin position="410"/>
        <end position="428"/>
    </location>
</feature>
<sequence>MAKTFFSSSAKYSQNNRFARPSVVGVCHHFDNAWPAKAFGPSKSSPIASGNRISVSIEFNWSRSVRIVGEVRRIVRMKALARQFVYWPRINLDIERWSRNCADCSLAAKMPAKVPLQPWPTSHEVFERLHMDFAGPCADGNKYLIIIDAYSRWPEVIKMHSTTARFVIDQFVWLFSRYGYPKQIVTDNGPPFKSSEIFNFCRKHGIEQVFAPPYHPMSNGRAERFVDTFKRQMAKCSRTDPNWVQNSLLAYRSTPSDILSGKTPAELFLGRKIRTIFSLLKPKQESHHQQPRTDQKTQQMEAQFNRKHNTQERIFKIGDKVLFVNYRDNKKFWLFGKIVRGSGVMWRIEAPCLSAIVTRHSNQMRLFNPIPYKETDQIQHSPQRGQAQKTPEQNPVEHEITPPRAPKKVRFADEQPQHHEQPAEKEQIQETPNLRRGGVGFICGDCWLEVFDFLAPSQLGLEIALINRRFDCIVDEHFKTRKWKLDGMQICHEIGENGTKQMQIVNSDRNPLPIPQNPLPNKIIGFRHIHIFYIDQNAVAFLRRFRRIFAFSSIYLVITENVCVSEFVLLNVLPMLRDSTVVMILNTIAFRRFRQLAPSLLNDCPSLHTVIFKDAILPEFPAEESANATDGQAVVKWLFTPCPNSLPKMLNFRDFSVDQWSSTIEQLKAAFSNASSPLTFRFHFPSSSPIDFILPFDLINEATGEKLTLEIYANDCCLKRCPIGWNERNWKNVWEELSARQNSIDIRIKDGGYDDGLLDAASPGPSGQQQK</sequence>
<dbReference type="InterPro" id="IPR012337">
    <property type="entry name" value="RNaseH-like_sf"/>
</dbReference>
<keyword evidence="5" id="KW-1185">Reference proteome</keyword>
<gene>
    <name evidence="4" type="ORF">niasHT_035348</name>
</gene>
<dbReference type="PANTHER" id="PTHR37984:SF5">
    <property type="entry name" value="PROTEIN NYNRIN-LIKE"/>
    <property type="match status" value="1"/>
</dbReference>
<proteinExistence type="predicted"/>
<dbReference type="PROSITE" id="PS50994">
    <property type="entry name" value="INTEGRASE"/>
    <property type="match status" value="1"/>
</dbReference>